<feature type="domain" description="Mic1" evidence="2">
    <location>
        <begin position="535"/>
        <end position="715"/>
    </location>
</feature>
<dbReference type="InterPro" id="IPR009755">
    <property type="entry name" value="RMC1_C"/>
</dbReference>
<evidence type="ECO:0000313" key="4">
    <source>
        <dbReference type="Proteomes" id="UP000504603"/>
    </source>
</evidence>
<dbReference type="Pfam" id="PF07035">
    <property type="entry name" value="RMC1_C"/>
    <property type="match status" value="1"/>
</dbReference>
<dbReference type="InterPro" id="IPR040371">
    <property type="entry name" value="RMC1"/>
</dbReference>
<evidence type="ECO:0000313" key="9">
    <source>
        <dbReference type="RefSeq" id="XP_022151389.1"/>
    </source>
</evidence>
<dbReference type="PANTHER" id="PTHR12897:SF4">
    <property type="entry name" value="REGULATOR OF MON1-CCZ1 COMPLEX"/>
    <property type="match status" value="1"/>
</dbReference>
<name>A0A6J1DB11_MOMCH</name>
<protein>
    <submittedName>
        <fullName evidence="5 6">Uncharacterized protein LOC111019335</fullName>
    </submittedName>
</protein>
<proteinExistence type="predicted"/>
<dbReference type="GO" id="GO:0031902">
    <property type="term" value="C:late endosome membrane"/>
    <property type="evidence" value="ECO:0007669"/>
    <property type="project" value="TreeGrafter"/>
</dbReference>
<dbReference type="GO" id="GO:0035658">
    <property type="term" value="C:Mon1-Ccz1 complex"/>
    <property type="evidence" value="ECO:0007669"/>
    <property type="project" value="InterPro"/>
</dbReference>
<dbReference type="Proteomes" id="UP000504603">
    <property type="component" value="Unplaced"/>
</dbReference>
<organism evidence="4 5">
    <name type="scientific">Momordica charantia</name>
    <name type="common">Bitter gourd</name>
    <name type="synonym">Balsam pear</name>
    <dbReference type="NCBI Taxonomy" id="3673"/>
    <lineage>
        <taxon>Eukaryota</taxon>
        <taxon>Viridiplantae</taxon>
        <taxon>Streptophyta</taxon>
        <taxon>Embryophyta</taxon>
        <taxon>Tracheophyta</taxon>
        <taxon>Spermatophyta</taxon>
        <taxon>Magnoliopsida</taxon>
        <taxon>eudicotyledons</taxon>
        <taxon>Gunneridae</taxon>
        <taxon>Pentapetalae</taxon>
        <taxon>rosids</taxon>
        <taxon>fabids</taxon>
        <taxon>Cucurbitales</taxon>
        <taxon>Cucurbitaceae</taxon>
        <taxon>Momordiceae</taxon>
        <taxon>Momordica</taxon>
    </lineage>
</organism>
<dbReference type="OrthoDB" id="26384at2759"/>
<dbReference type="GO" id="GO:0010506">
    <property type="term" value="P:regulation of autophagy"/>
    <property type="evidence" value="ECO:0007669"/>
    <property type="project" value="InterPro"/>
</dbReference>
<gene>
    <name evidence="5 6 7 8 9" type="primary">LOC111019335</name>
</gene>
<dbReference type="GO" id="GO:0005765">
    <property type="term" value="C:lysosomal membrane"/>
    <property type="evidence" value="ECO:0007669"/>
    <property type="project" value="TreeGrafter"/>
</dbReference>
<sequence length="744" mass="83204">MSGGPSRLQPSAGLSKSSALSHVYIQYPPLRCRIPEPRGLFYDDGNKLLICLTASQIFSWKTVPFNPAVTYTPEAITEGPILSIRYSLDLKIIAIQRSSHEIQFLIRETGETFSQKCRAESESILGFFWTDCPLCNIVFVKTSGLDLFAYNSDSKSLHLVETKKLNVSWYAYTHESRLVLMASGMQCKTFHGFQLSSAGMVRLPKFEMVMAKSDAYNKPVLAMEDVFIVTAYGRIYCLQVDRIAMLLHTYRFYRDAVVQQGSLPIYSSWISVSVVDNVLLVHQVDAKVVILYDIFADSRAPISAPLPLLLRGFPGSNVDIRRSKQDSDSLDADSVTDYEAIVYGDGWKFLVPDLICDNVNKLVWKIHIDLEAIASSSSEVPSLLEFLQRRKLEVSKAKQLCLTLTRTMILEHSPVPMVARAIDVLVSSYTHSSKTGPNIKESKTDRFSHSVMVQVSGAGPVSGAINRDSTAGVESEALHRTSIFPSSDSEENADVEQLNTVSGDHQSTVGQEKWRGTTSSTDVQASSSQYQLLGPGCNRFNDDVSDDGSLVSSPVISPDEVYSFVFAPIEEEIVGVPSYLLAIIIEFLRRVNMEKIKVNPNIYVLTVQILARNERYTEIGLFVQQKILEPSKEVALQLLESGRHNFQTRKLGLDMLKQLSLHHDYVSLLVQDGYYLEALRYARKFKVDTVRPSLFLQAAFTTNDSQHLAAVLRFLLDFTPGFKNTSDYSRYHQILTEMNSCASA</sequence>
<dbReference type="RefSeq" id="XP_022151386.1">
    <property type="nucleotide sequence ID" value="XM_022295694.1"/>
</dbReference>
<evidence type="ECO:0000313" key="7">
    <source>
        <dbReference type="RefSeq" id="XP_022151387.1"/>
    </source>
</evidence>
<evidence type="ECO:0000259" key="2">
    <source>
        <dbReference type="Pfam" id="PF07035"/>
    </source>
</evidence>
<evidence type="ECO:0000313" key="6">
    <source>
        <dbReference type="RefSeq" id="XP_022151386.1"/>
    </source>
</evidence>
<dbReference type="RefSeq" id="XP_022151389.1">
    <property type="nucleotide sequence ID" value="XM_022295697.1"/>
</dbReference>
<evidence type="ECO:0000313" key="8">
    <source>
        <dbReference type="RefSeq" id="XP_022151388.1"/>
    </source>
</evidence>
<dbReference type="AlphaFoldDB" id="A0A6J1DB11"/>
<reference evidence="5 6" key="1">
    <citation type="submission" date="2025-04" db="UniProtKB">
        <authorList>
            <consortium name="RefSeq"/>
        </authorList>
    </citation>
    <scope>IDENTIFICATION</scope>
    <source>
        <strain evidence="5 6">OHB3-1</strain>
    </source>
</reference>
<dbReference type="PANTHER" id="PTHR12897">
    <property type="entry name" value="COLON CANCER-ASSOCIATED PROTEIN MIC1"/>
    <property type="match status" value="1"/>
</dbReference>
<accession>A0A6J1DB11</accession>
<evidence type="ECO:0000313" key="5">
    <source>
        <dbReference type="RefSeq" id="XP_022151385.1"/>
    </source>
</evidence>
<keyword evidence="4" id="KW-1185">Reference proteome</keyword>
<dbReference type="InterPro" id="IPR049040">
    <property type="entry name" value="RMC1_N"/>
</dbReference>
<feature type="domain" description="Regulator of MON1-CCZ1 complex N-terminal" evidence="3">
    <location>
        <begin position="40"/>
        <end position="157"/>
    </location>
</feature>
<dbReference type="KEGG" id="mcha:111019335"/>
<dbReference type="RefSeq" id="XP_022151387.1">
    <property type="nucleotide sequence ID" value="XM_022295695.1"/>
</dbReference>
<evidence type="ECO:0000256" key="1">
    <source>
        <dbReference type="SAM" id="MobiDB-lite"/>
    </source>
</evidence>
<feature type="region of interest" description="Disordered" evidence="1">
    <location>
        <begin position="499"/>
        <end position="526"/>
    </location>
</feature>
<dbReference type="RefSeq" id="XP_022151388.1">
    <property type="nucleotide sequence ID" value="XM_022295696.1"/>
</dbReference>
<dbReference type="GeneID" id="111019335"/>
<evidence type="ECO:0000259" key="3">
    <source>
        <dbReference type="Pfam" id="PF21029"/>
    </source>
</evidence>
<dbReference type="Pfam" id="PF21029">
    <property type="entry name" value="RMC1_N"/>
    <property type="match status" value="1"/>
</dbReference>
<dbReference type="RefSeq" id="XP_022151385.1">
    <property type="nucleotide sequence ID" value="XM_022295693.1"/>
</dbReference>